<evidence type="ECO:0000313" key="7">
    <source>
        <dbReference type="EMBL" id="WEW59411.1"/>
    </source>
</evidence>
<evidence type="ECO:0000256" key="3">
    <source>
        <dbReference type="ARBA" id="ARBA00022452"/>
    </source>
</evidence>
<dbReference type="PANTHER" id="PTHR12815">
    <property type="entry name" value="SORTING AND ASSEMBLY MACHINERY SAMM50 PROTEIN FAMILY MEMBER"/>
    <property type="match status" value="1"/>
</dbReference>
<dbReference type="InterPro" id="IPR000184">
    <property type="entry name" value="Bac_surfAg_D15"/>
</dbReference>
<dbReference type="GO" id="GO:0045040">
    <property type="term" value="P:protein insertion into mitochondrial outer membrane"/>
    <property type="evidence" value="ECO:0007669"/>
    <property type="project" value="TreeGrafter"/>
</dbReference>
<dbReference type="Proteomes" id="UP001219355">
    <property type="component" value="Chromosome 3"/>
</dbReference>
<keyword evidence="4" id="KW-0812">Transmembrane</keyword>
<organism evidence="7 8">
    <name type="scientific">Emydomyces testavorans</name>
    <dbReference type="NCBI Taxonomy" id="2070801"/>
    <lineage>
        <taxon>Eukaryota</taxon>
        <taxon>Fungi</taxon>
        <taxon>Dikarya</taxon>
        <taxon>Ascomycota</taxon>
        <taxon>Pezizomycotina</taxon>
        <taxon>Eurotiomycetes</taxon>
        <taxon>Eurotiomycetidae</taxon>
        <taxon>Onygenales</taxon>
        <taxon>Nannizziopsiaceae</taxon>
        <taxon>Emydomyces</taxon>
    </lineage>
</organism>
<evidence type="ECO:0000256" key="5">
    <source>
        <dbReference type="ARBA" id="ARBA00023136"/>
    </source>
</evidence>
<evidence type="ECO:0000256" key="4">
    <source>
        <dbReference type="ARBA" id="ARBA00022692"/>
    </source>
</evidence>
<dbReference type="GO" id="GO:0005741">
    <property type="term" value="C:mitochondrial outer membrane"/>
    <property type="evidence" value="ECO:0007669"/>
    <property type="project" value="UniProtKB-SubCell"/>
</dbReference>
<proteinExistence type="inferred from homology"/>
<keyword evidence="3" id="KW-1134">Transmembrane beta strand</keyword>
<gene>
    <name evidence="7" type="ORF">PRK78_004883</name>
</gene>
<evidence type="ECO:0000256" key="1">
    <source>
        <dbReference type="ARBA" id="ARBA00004374"/>
    </source>
</evidence>
<name>A0AAF0IK72_9EURO</name>
<comment type="subcellular location">
    <subcellularLocation>
        <location evidence="1">Mitochondrion outer membrane</location>
        <topology evidence="1">Multi-pass membrane protein</topology>
    </subcellularLocation>
</comment>
<evidence type="ECO:0000256" key="2">
    <source>
        <dbReference type="ARBA" id="ARBA00010913"/>
    </source>
</evidence>
<dbReference type="Gene3D" id="2.40.160.50">
    <property type="entry name" value="membrane protein fhac: a member of the omp85/tpsb transporter family"/>
    <property type="match status" value="1"/>
</dbReference>
<dbReference type="EMBL" id="CP120629">
    <property type="protein sequence ID" value="WEW59411.1"/>
    <property type="molecule type" value="Genomic_DNA"/>
</dbReference>
<evidence type="ECO:0000313" key="8">
    <source>
        <dbReference type="Proteomes" id="UP001219355"/>
    </source>
</evidence>
<reference evidence="7" key="1">
    <citation type="submission" date="2023-03" db="EMBL/GenBank/DDBJ databases">
        <title>Emydomyces testavorans Genome Sequence.</title>
        <authorList>
            <person name="Hoyer L."/>
        </authorList>
    </citation>
    <scope>NUCLEOTIDE SEQUENCE</scope>
    <source>
        <strain evidence="7">16-2883</strain>
    </source>
</reference>
<keyword evidence="5" id="KW-0472">Membrane</keyword>
<feature type="domain" description="Bacterial surface antigen (D15)" evidence="6">
    <location>
        <begin position="160"/>
        <end position="501"/>
    </location>
</feature>
<dbReference type="Pfam" id="PF01103">
    <property type="entry name" value="Omp85"/>
    <property type="match status" value="1"/>
</dbReference>
<keyword evidence="8" id="KW-1185">Reference proteome</keyword>
<accession>A0AAF0IK72</accession>
<dbReference type="InterPro" id="IPR039910">
    <property type="entry name" value="D15-like"/>
</dbReference>
<evidence type="ECO:0000259" key="6">
    <source>
        <dbReference type="Pfam" id="PF01103"/>
    </source>
</evidence>
<dbReference type="AlphaFoldDB" id="A0AAF0IK72"/>
<comment type="similarity">
    <text evidence="2">Belongs to the SAM50/omp85 family.</text>
</comment>
<protein>
    <recommendedName>
        <fullName evidence="6">Bacterial surface antigen (D15) domain-containing protein</fullName>
    </recommendedName>
</protein>
<dbReference type="PANTHER" id="PTHR12815:SF18">
    <property type="entry name" value="SORTING AND ASSEMBLY MACHINERY COMPONENT 50 HOMOLOG"/>
    <property type="match status" value="1"/>
</dbReference>
<dbReference type="FunFam" id="2.40.160.50:FF:000008">
    <property type="entry name" value="Mitochondrial outer membrane beta-barrel protein Tob55"/>
    <property type="match status" value="1"/>
</dbReference>
<sequence length="502" mass="54950">MASPLQDDEGIFERLRKQNEDSKVLEERQQAVNERVHAIYQKAQARLAELVLNASHTRKGFLETALKPLLSSNKDRPYTLAEALKEVGECTDKLHKFATDIFQQPISVYLDKPSQTDPSTTPTDLDVYLSVKERSRFLLKTGTDLGNAEGSAFANALWRNIFGGAESLNLNASLGTRTRSAYQATFETPLLSDPDFRFEIGALASDTQKSWASHEEVVKGAWSRLRWMSAAGHRHEVGLNGFWRQVTSLAGNASPSVREDAGDSVKASISHTWIKDERDNPTLPSRGFYAKTLNELAGCGPLKGDVSFWKSEIETQGVVPVPIPGLKDSGIRLTTSFRAGLLYPLRLDSDSKPRLSRINDRFQLGGPTDVRGFRLSGLGPREGPDALGGDVYAAGSANLLFPLPRVGSDRPFRLQAFVNAGRLLALKSSQGRPHSSPQEVRESMLNTISELANGLPSTAAGIGLVYAHPVARFELNFSLPLVLRKGEEGRKGLQLGIGISFL</sequence>